<dbReference type="PANTHER" id="PTHR47939:SF13">
    <property type="entry name" value="OS03G0201400 PROTEIN"/>
    <property type="match status" value="1"/>
</dbReference>
<dbReference type="PROSITE" id="PS51375">
    <property type="entry name" value="PPR"/>
    <property type="match status" value="2"/>
</dbReference>
<dbReference type="PANTHER" id="PTHR47939">
    <property type="entry name" value="MEMBRANE-ASSOCIATED SALT-INDUCIBLE PROTEIN-LIKE"/>
    <property type="match status" value="1"/>
</dbReference>
<organism evidence="4 5">
    <name type="scientific">Kwoniella dendrophila CBS 6074</name>
    <dbReference type="NCBI Taxonomy" id="1295534"/>
    <lineage>
        <taxon>Eukaryota</taxon>
        <taxon>Fungi</taxon>
        <taxon>Dikarya</taxon>
        <taxon>Basidiomycota</taxon>
        <taxon>Agaricomycotina</taxon>
        <taxon>Tremellomycetes</taxon>
        <taxon>Tremellales</taxon>
        <taxon>Cryptococcaceae</taxon>
        <taxon>Kwoniella</taxon>
    </lineage>
</organism>
<feature type="compositionally biased region" description="Polar residues" evidence="3">
    <location>
        <begin position="414"/>
        <end position="423"/>
    </location>
</feature>
<dbReference type="InterPro" id="IPR050667">
    <property type="entry name" value="PPR-containing_protein"/>
</dbReference>
<dbReference type="NCBIfam" id="TIGR00756">
    <property type="entry name" value="PPR"/>
    <property type="match status" value="2"/>
</dbReference>
<dbReference type="GeneID" id="91092363"/>
<sequence>MQNLSIRQVSKQLVPSFQLAIRPPLCSRCLRPIHPRQYGSKANSVPRVKKTSSEFSSRGRTLDEPQAGSSRSQLNATDVSLKDNFDALFNSSSSSANPFSDVKRILQAVYPLIFRRDLRPLLDPYLEQISAALSNPSGSISPVVEDVRQVTAILNHCWTRSFALKLSSEKLESLETDYAGFITRQAFDSKQQHGQLILDVLENSLARQVRYGNRIGTSLIAAWAILRAKLETLVPPTFEPKIDYKEEVESYIKQKVSELEENADIEGFMQQLDFFVPSSSLSEVEHIVWNVQGLEKEIDRLRRKGDIDGIVSLWGRFKLKSKLPTAIPDATAKSLSISTSDRMDILSLFLKAFKRASSSSHPLELHFRDALAQCPRPLPRAITQTLLALRIGAGEATPKTGEEVLPLDHEDNGQSRSSGALENLKSTWEQAGEKDLKMYMIYIEGLGRLGDLTTLKEAWNALVKDETAKKLYLQEEKLPVASSATFPPTQALNQMISSCLLIPDGSQIALDLFTQAASPSSSISINIITINTILRHHARQADLPLMSSLFTLADKLKLKPDIITYTTLVQGLLRGGKIDLAKKVIEDMNKQGIPPNERMCSMLISDLSKLGTQKSLLHAEELLNLMIRKRMKINEITWTGLISGYFKSGWEKNGWDTISRMEKNGFKLNRIGYNICFRQFTLSNANNKSQTGGTSQGIMKLWNKMLNDKITPNSDSYLLVLTPLVVEKRWVEANEVLDVMRRRGFRVEKGALQNIVNRVRDRR</sequence>
<keyword evidence="1" id="KW-0677">Repeat</keyword>
<evidence type="ECO:0000256" key="1">
    <source>
        <dbReference type="ARBA" id="ARBA00022737"/>
    </source>
</evidence>
<feature type="repeat" description="PPR" evidence="2">
    <location>
        <begin position="634"/>
        <end position="668"/>
    </location>
</feature>
<reference evidence="4 5" key="1">
    <citation type="submission" date="2024-01" db="EMBL/GenBank/DDBJ databases">
        <title>Comparative genomics of Cryptococcus and Kwoniella reveals pathogenesis evolution and contrasting modes of karyotype evolution via chromosome fusion or intercentromeric recombination.</title>
        <authorList>
            <person name="Coelho M.A."/>
            <person name="David-Palma M."/>
            <person name="Shea T."/>
            <person name="Bowers K."/>
            <person name="McGinley-Smith S."/>
            <person name="Mohammad A.W."/>
            <person name="Gnirke A."/>
            <person name="Yurkov A.M."/>
            <person name="Nowrousian M."/>
            <person name="Sun S."/>
            <person name="Cuomo C.A."/>
            <person name="Heitman J."/>
        </authorList>
    </citation>
    <scope>NUCLEOTIDE SEQUENCE [LARGE SCALE GENOMIC DNA]</scope>
    <source>
        <strain evidence="4 5">CBS 6074</strain>
    </source>
</reference>
<dbReference type="AlphaFoldDB" id="A0AAX4JN22"/>
<name>A0AAX4JN22_9TREE</name>
<protein>
    <recommendedName>
        <fullName evidence="6">Pentatricopeptide repeat domain-containing protein</fullName>
    </recommendedName>
</protein>
<proteinExistence type="predicted"/>
<gene>
    <name evidence="4" type="ORF">L201_001691</name>
</gene>
<evidence type="ECO:0000313" key="4">
    <source>
        <dbReference type="EMBL" id="WWC86812.1"/>
    </source>
</evidence>
<dbReference type="Proteomes" id="UP001355207">
    <property type="component" value="Chromosome 2"/>
</dbReference>
<evidence type="ECO:0000256" key="2">
    <source>
        <dbReference type="PROSITE-ProRule" id="PRU00708"/>
    </source>
</evidence>
<dbReference type="Pfam" id="PF13041">
    <property type="entry name" value="PPR_2"/>
    <property type="match status" value="1"/>
</dbReference>
<dbReference type="InterPro" id="IPR011990">
    <property type="entry name" value="TPR-like_helical_dom_sf"/>
</dbReference>
<feature type="region of interest" description="Disordered" evidence="3">
    <location>
        <begin position="399"/>
        <end position="423"/>
    </location>
</feature>
<dbReference type="InterPro" id="IPR002885">
    <property type="entry name" value="PPR_rpt"/>
</dbReference>
<feature type="compositionally biased region" description="Basic and acidic residues" evidence="3">
    <location>
        <begin position="400"/>
        <end position="413"/>
    </location>
</feature>
<dbReference type="RefSeq" id="XP_066073575.1">
    <property type="nucleotide sequence ID" value="XM_066217478.1"/>
</dbReference>
<dbReference type="EMBL" id="CP144099">
    <property type="protein sequence ID" value="WWC86812.1"/>
    <property type="molecule type" value="Genomic_DNA"/>
</dbReference>
<feature type="repeat" description="PPR" evidence="2">
    <location>
        <begin position="561"/>
        <end position="595"/>
    </location>
</feature>
<dbReference type="Pfam" id="PF01535">
    <property type="entry name" value="PPR"/>
    <property type="match status" value="1"/>
</dbReference>
<evidence type="ECO:0000313" key="5">
    <source>
        <dbReference type="Proteomes" id="UP001355207"/>
    </source>
</evidence>
<evidence type="ECO:0000256" key="3">
    <source>
        <dbReference type="SAM" id="MobiDB-lite"/>
    </source>
</evidence>
<dbReference type="Gene3D" id="1.25.40.10">
    <property type="entry name" value="Tetratricopeptide repeat domain"/>
    <property type="match status" value="2"/>
</dbReference>
<keyword evidence="5" id="KW-1185">Reference proteome</keyword>
<accession>A0AAX4JN22</accession>
<evidence type="ECO:0008006" key="6">
    <source>
        <dbReference type="Google" id="ProtNLM"/>
    </source>
</evidence>
<feature type="region of interest" description="Disordered" evidence="3">
    <location>
        <begin position="37"/>
        <end position="75"/>
    </location>
</feature>